<accession>A0A8T2NA73</accession>
<dbReference type="EMBL" id="JAFBMS010000144">
    <property type="protein sequence ID" value="KAG9334582.1"/>
    <property type="molecule type" value="Genomic_DNA"/>
</dbReference>
<comment type="caution">
    <text evidence="2">The sequence shown here is derived from an EMBL/GenBank/DDBJ whole genome shotgun (WGS) entry which is preliminary data.</text>
</comment>
<feature type="region of interest" description="Disordered" evidence="1">
    <location>
        <begin position="1"/>
        <end position="21"/>
    </location>
</feature>
<evidence type="ECO:0000313" key="3">
    <source>
        <dbReference type="Proteomes" id="UP000824540"/>
    </source>
</evidence>
<proteinExistence type="predicted"/>
<evidence type="ECO:0000313" key="2">
    <source>
        <dbReference type="EMBL" id="KAG9334582.1"/>
    </source>
</evidence>
<sequence>MKSDASAGVAKRGSDFRSTTDWLRSSERVWRRLPKEDNVVVEVLYDAWRGRREPQNRYNAPHGKVKH</sequence>
<dbReference type="Proteomes" id="UP000824540">
    <property type="component" value="Unassembled WGS sequence"/>
</dbReference>
<dbReference type="AlphaFoldDB" id="A0A8T2NA73"/>
<organism evidence="2 3">
    <name type="scientific">Albula glossodonta</name>
    <name type="common">roundjaw bonefish</name>
    <dbReference type="NCBI Taxonomy" id="121402"/>
    <lineage>
        <taxon>Eukaryota</taxon>
        <taxon>Metazoa</taxon>
        <taxon>Chordata</taxon>
        <taxon>Craniata</taxon>
        <taxon>Vertebrata</taxon>
        <taxon>Euteleostomi</taxon>
        <taxon>Actinopterygii</taxon>
        <taxon>Neopterygii</taxon>
        <taxon>Teleostei</taxon>
        <taxon>Albuliformes</taxon>
        <taxon>Albulidae</taxon>
        <taxon>Albula</taxon>
    </lineage>
</organism>
<evidence type="ECO:0000256" key="1">
    <source>
        <dbReference type="SAM" id="MobiDB-lite"/>
    </source>
</evidence>
<protein>
    <submittedName>
        <fullName evidence="2">Uncharacterized protein</fullName>
    </submittedName>
</protein>
<gene>
    <name evidence="2" type="ORF">JZ751_007403</name>
</gene>
<keyword evidence="3" id="KW-1185">Reference proteome</keyword>
<reference evidence="2" key="1">
    <citation type="thesis" date="2021" institute="BYU ScholarsArchive" country="Provo, UT, USA">
        <title>Applications of and Algorithms for Genome Assembly and Genomic Analyses with an Emphasis on Marine Teleosts.</title>
        <authorList>
            <person name="Pickett B.D."/>
        </authorList>
    </citation>
    <scope>NUCLEOTIDE SEQUENCE</scope>
    <source>
        <strain evidence="2">HI-2016</strain>
    </source>
</reference>
<name>A0A8T2NA73_9TELE</name>